<evidence type="ECO:0000256" key="1">
    <source>
        <dbReference type="SAM" id="MobiDB-lite"/>
    </source>
</evidence>
<feature type="region of interest" description="Disordered" evidence="1">
    <location>
        <begin position="193"/>
        <end position="337"/>
    </location>
</feature>
<feature type="domain" description="CTLH" evidence="2">
    <location>
        <begin position="1"/>
        <end position="54"/>
    </location>
</feature>
<evidence type="ECO:0000259" key="2">
    <source>
        <dbReference type="PROSITE" id="PS50897"/>
    </source>
</evidence>
<gene>
    <name evidence="3" type="primary">WDR47_2</name>
    <name evidence="3" type="ORF">FOZ62_006182</name>
</gene>
<dbReference type="EMBL" id="JABANM010033876">
    <property type="protein sequence ID" value="KAF4700560.1"/>
    <property type="molecule type" value="Genomic_DNA"/>
</dbReference>
<proteinExistence type="predicted"/>
<feature type="compositionally biased region" description="Polar residues" evidence="1">
    <location>
        <begin position="322"/>
        <end position="331"/>
    </location>
</feature>
<comment type="caution">
    <text evidence="3">The sequence shown here is derived from an EMBL/GenBank/DDBJ whole genome shotgun (WGS) entry which is preliminary data.</text>
</comment>
<feature type="compositionally biased region" description="Basic and acidic residues" evidence="1">
    <location>
        <begin position="266"/>
        <end position="276"/>
    </location>
</feature>
<accession>A0A7J6PYR5</accession>
<feature type="non-terminal residue" evidence="3">
    <location>
        <position position="337"/>
    </location>
</feature>
<organism evidence="3 4">
    <name type="scientific">Perkinsus olseni</name>
    <name type="common">Perkinsus atlanticus</name>
    <dbReference type="NCBI Taxonomy" id="32597"/>
    <lineage>
        <taxon>Eukaryota</taxon>
        <taxon>Sar</taxon>
        <taxon>Alveolata</taxon>
        <taxon>Perkinsozoa</taxon>
        <taxon>Perkinsea</taxon>
        <taxon>Perkinsida</taxon>
        <taxon>Perkinsidae</taxon>
        <taxon>Perkinsus</taxon>
    </lineage>
</organism>
<protein>
    <submittedName>
        <fullName evidence="3">WD repeat-containing protein 47</fullName>
    </submittedName>
</protein>
<evidence type="ECO:0000313" key="4">
    <source>
        <dbReference type="Proteomes" id="UP000574390"/>
    </source>
</evidence>
<name>A0A7J6PYR5_PEROL</name>
<sequence>EYFRSVVMAGRWGDVLRLVTKLYSSATAAEQRAAQFRVYRQEFLELLFLTEGDEEDSRGANGPLVEKAMVGDMAQVLKKIKPLCSKTEYAELYEALTAPSLEEYRQGWQSKAGGRYGLWRSYVPKLMEVYGKSGWAECGMVTPGCCKDEDTLDDLVALGLRHKYIQSPQTNRATGSPQVPSDPAVLQKLGEPTREVGQTEELQHSSVGQLGPEARSSTPTPDRRRASPNHSGVKSGEAKPAVFPKGVRIDIPWDTEIGHGSAERSSGAEEAVRDSRQISVESGPEWQWDPSESRLDASRAIVESSGPYTEAPSKRDVGLLHRQSNASSHGQATPPRQ</sequence>
<feature type="non-terminal residue" evidence="3">
    <location>
        <position position="1"/>
    </location>
</feature>
<dbReference type="InterPro" id="IPR006595">
    <property type="entry name" value="CTLH_C"/>
</dbReference>
<reference evidence="3 4" key="1">
    <citation type="submission" date="2020-04" db="EMBL/GenBank/DDBJ databases">
        <title>Perkinsus olseni comparative genomics.</title>
        <authorList>
            <person name="Bogema D.R."/>
        </authorList>
    </citation>
    <scope>NUCLEOTIDE SEQUENCE [LARGE SCALE GENOMIC DNA]</scope>
    <source>
        <strain evidence="3">ATCC PRA-205</strain>
    </source>
</reference>
<dbReference type="AlphaFoldDB" id="A0A7J6PYR5"/>
<dbReference type="Proteomes" id="UP000574390">
    <property type="component" value="Unassembled WGS sequence"/>
</dbReference>
<dbReference type="PROSITE" id="PS50897">
    <property type="entry name" value="CTLH"/>
    <property type="match status" value="1"/>
</dbReference>
<evidence type="ECO:0000313" key="3">
    <source>
        <dbReference type="EMBL" id="KAF4700560.1"/>
    </source>
</evidence>